<evidence type="ECO:0000313" key="5">
    <source>
        <dbReference type="Proteomes" id="UP000613582"/>
    </source>
</evidence>
<gene>
    <name evidence="4" type="ORF">GCM10011342_15000</name>
</gene>
<dbReference type="InterPro" id="IPR012347">
    <property type="entry name" value="Ferritin-like"/>
</dbReference>
<dbReference type="AlphaFoldDB" id="A0A8J2V528"/>
<feature type="compositionally biased region" description="Acidic residues" evidence="1">
    <location>
        <begin position="274"/>
        <end position="291"/>
    </location>
</feature>
<dbReference type="PANTHER" id="PTHR36933">
    <property type="entry name" value="SLL0788 PROTEIN"/>
    <property type="match status" value="1"/>
</dbReference>
<organism evidence="4 5">
    <name type="scientific">Aquisalinus flavus</name>
    <dbReference type="NCBI Taxonomy" id="1526572"/>
    <lineage>
        <taxon>Bacteria</taxon>
        <taxon>Pseudomonadati</taxon>
        <taxon>Pseudomonadota</taxon>
        <taxon>Alphaproteobacteria</taxon>
        <taxon>Parvularculales</taxon>
        <taxon>Parvularculaceae</taxon>
        <taxon>Aquisalinus</taxon>
    </lineage>
</organism>
<name>A0A8J2V528_9PROT</name>
<dbReference type="PANTHER" id="PTHR36933:SF1">
    <property type="entry name" value="SLL0788 PROTEIN"/>
    <property type="match status" value="1"/>
</dbReference>
<dbReference type="RefSeq" id="WP_206711247.1">
    <property type="nucleotide sequence ID" value="NZ_BMGH01000001.1"/>
</dbReference>
<dbReference type="EMBL" id="BMGH01000001">
    <property type="protein sequence ID" value="GGD07186.1"/>
    <property type="molecule type" value="Genomic_DNA"/>
</dbReference>
<dbReference type="InterPro" id="IPR005183">
    <property type="entry name" value="DUF305_CopM-like"/>
</dbReference>
<keyword evidence="5" id="KW-1185">Reference proteome</keyword>
<accession>A0A8J2V528</accession>
<comment type="caution">
    <text evidence="4">The sequence shown here is derived from an EMBL/GenBank/DDBJ whole genome shotgun (WGS) entry which is preliminary data.</text>
</comment>
<evidence type="ECO:0000259" key="3">
    <source>
        <dbReference type="Pfam" id="PF03713"/>
    </source>
</evidence>
<evidence type="ECO:0000313" key="4">
    <source>
        <dbReference type="EMBL" id="GGD07186.1"/>
    </source>
</evidence>
<evidence type="ECO:0000256" key="2">
    <source>
        <dbReference type="SAM" id="SignalP"/>
    </source>
</evidence>
<sequence>MKTETFIRYRNVLAASAAALSISAAPAFAQTSAPIVQPGAPGQDTRDLSADEASKIADTRYTQDDVMFLQHMIPHHWQAVEMAALATERTNNQDILDAAGRITASQEDEIAFMQDWLTARGEDAPDPSDHHSMHMSMEMMRAMGMATPDQMEQLAASEGTAFDRLFLELMIKHHRGAVTMVDDLLDQPGSAYDPMLFDFVNDVTNDQTAEIERMSAILAGLSTDPRVGLSAGFRDAGEAISNMTLVAALPKPAGFFDPSNPAGLPPKIEKADEMADEEDVSEDAADRDDNEQSLAGTQWGTRSPLLSFSNTDMAFAGDKLVVGSYHGFNIYDLGEDGVPALYSSVVCPGGQGDVSVVGDLLIMSVEQTRGRVDCGLQGIAEDVSEERFRGLRIFDISDMKRPVQVGQVQTCRGSHTHSIVSADDETIVVYNSGTAGVRDAEELEGCIGYVPGDQRTALFRIDVIEIPVDNPAASRIVDSPAVFADEETGSIAGLWLGGDHGDDTQTTSQTNQCHDITVFPSANLAAGACSGNGIIFDISDPLNPTRIDAVTDEGFAYWHSATFNNDGTKVLFTDEWGGGARARCRSHDPMTWGADAIYDIEDGQLEFKGYYKMPAPQSEEENCVAHNGSIIPVPGRDIFVQSWYQGGLSIMDFTDSTNAQEIAFFDRGPIWDEKLVLGGYWSSYWYGDKIYATEIVRGLDVFSLEPSEYLTENEIAAAALADQGEIFNPQQQFPVTWPAVPVVARAYIDQLSRDEALSPELGTQLKEALDKADAALAEGGRDRQLATTLRGLADDLEGGEGMTAKRMAALSETLDGIAAELR</sequence>
<reference evidence="4" key="1">
    <citation type="journal article" date="2014" name="Int. J. Syst. Evol. Microbiol.">
        <title>Complete genome sequence of Corynebacterium casei LMG S-19264T (=DSM 44701T), isolated from a smear-ripened cheese.</title>
        <authorList>
            <consortium name="US DOE Joint Genome Institute (JGI-PGF)"/>
            <person name="Walter F."/>
            <person name="Albersmeier A."/>
            <person name="Kalinowski J."/>
            <person name="Ruckert C."/>
        </authorList>
    </citation>
    <scope>NUCLEOTIDE SEQUENCE</scope>
    <source>
        <strain evidence="4">CGMCC 1.12921</strain>
    </source>
</reference>
<feature type="signal peptide" evidence="2">
    <location>
        <begin position="1"/>
        <end position="29"/>
    </location>
</feature>
<protein>
    <recommendedName>
        <fullName evidence="3">DUF305 domain-containing protein</fullName>
    </recommendedName>
</protein>
<dbReference type="Gene3D" id="1.20.1260.10">
    <property type="match status" value="1"/>
</dbReference>
<feature type="chain" id="PRO_5035191294" description="DUF305 domain-containing protein" evidence="2">
    <location>
        <begin position="30"/>
        <end position="822"/>
    </location>
</feature>
<reference evidence="4" key="2">
    <citation type="submission" date="2020-09" db="EMBL/GenBank/DDBJ databases">
        <authorList>
            <person name="Sun Q."/>
            <person name="Zhou Y."/>
        </authorList>
    </citation>
    <scope>NUCLEOTIDE SEQUENCE</scope>
    <source>
        <strain evidence="4">CGMCC 1.12921</strain>
    </source>
</reference>
<proteinExistence type="predicted"/>
<feature type="domain" description="DUF305" evidence="3">
    <location>
        <begin position="65"/>
        <end position="218"/>
    </location>
</feature>
<dbReference type="SUPFAM" id="SSF75011">
    <property type="entry name" value="3-carboxy-cis,cis-mucoante lactonizing enzyme"/>
    <property type="match status" value="1"/>
</dbReference>
<dbReference type="Proteomes" id="UP000613582">
    <property type="component" value="Unassembled WGS sequence"/>
</dbReference>
<evidence type="ECO:0000256" key="1">
    <source>
        <dbReference type="SAM" id="MobiDB-lite"/>
    </source>
</evidence>
<feature type="region of interest" description="Disordered" evidence="1">
    <location>
        <begin position="258"/>
        <end position="298"/>
    </location>
</feature>
<keyword evidence="2" id="KW-0732">Signal</keyword>
<dbReference type="Pfam" id="PF03713">
    <property type="entry name" value="DUF305"/>
    <property type="match status" value="1"/>
</dbReference>